<feature type="compositionally biased region" description="Polar residues" evidence="1">
    <location>
        <begin position="37"/>
        <end position="46"/>
    </location>
</feature>
<dbReference type="Proteomes" id="UP000799770">
    <property type="component" value="Unassembled WGS sequence"/>
</dbReference>
<feature type="compositionally biased region" description="Low complexity" evidence="1">
    <location>
        <begin position="47"/>
        <end position="58"/>
    </location>
</feature>
<evidence type="ECO:0000313" key="2">
    <source>
        <dbReference type="EMBL" id="KAF2106257.1"/>
    </source>
</evidence>
<name>A0A6A5YIU9_9PLEO</name>
<dbReference type="EMBL" id="ML977364">
    <property type="protein sequence ID" value="KAF2106257.1"/>
    <property type="molecule type" value="Genomic_DNA"/>
</dbReference>
<protein>
    <submittedName>
        <fullName evidence="2">Uncharacterized protein</fullName>
    </submittedName>
</protein>
<organism evidence="2 3">
    <name type="scientific">Lophiotrema nucula</name>
    <dbReference type="NCBI Taxonomy" id="690887"/>
    <lineage>
        <taxon>Eukaryota</taxon>
        <taxon>Fungi</taxon>
        <taxon>Dikarya</taxon>
        <taxon>Ascomycota</taxon>
        <taxon>Pezizomycotina</taxon>
        <taxon>Dothideomycetes</taxon>
        <taxon>Pleosporomycetidae</taxon>
        <taxon>Pleosporales</taxon>
        <taxon>Lophiotremataceae</taxon>
        <taxon>Lophiotrema</taxon>
    </lineage>
</organism>
<proteinExistence type="predicted"/>
<sequence length="107" mass="11619">MPAQRSPVKHTATHSSNPYTKPPQSQTAPALDFPGATPNTKPPQSQTAPATTTAAAPAYPKGGKFRPEFENLDNETDDEYKAKASQNPYAFYKLHTGKWGGFTLKQV</sequence>
<evidence type="ECO:0000313" key="3">
    <source>
        <dbReference type="Proteomes" id="UP000799770"/>
    </source>
</evidence>
<accession>A0A6A5YIU9</accession>
<feature type="region of interest" description="Disordered" evidence="1">
    <location>
        <begin position="1"/>
        <end position="71"/>
    </location>
</feature>
<feature type="compositionally biased region" description="Polar residues" evidence="1">
    <location>
        <begin position="13"/>
        <end position="28"/>
    </location>
</feature>
<keyword evidence="3" id="KW-1185">Reference proteome</keyword>
<reference evidence="2" key="1">
    <citation type="journal article" date="2020" name="Stud. Mycol.">
        <title>101 Dothideomycetes genomes: a test case for predicting lifestyles and emergence of pathogens.</title>
        <authorList>
            <person name="Haridas S."/>
            <person name="Albert R."/>
            <person name="Binder M."/>
            <person name="Bloem J."/>
            <person name="Labutti K."/>
            <person name="Salamov A."/>
            <person name="Andreopoulos B."/>
            <person name="Baker S."/>
            <person name="Barry K."/>
            <person name="Bills G."/>
            <person name="Bluhm B."/>
            <person name="Cannon C."/>
            <person name="Castanera R."/>
            <person name="Culley D."/>
            <person name="Daum C."/>
            <person name="Ezra D."/>
            <person name="Gonzalez J."/>
            <person name="Henrissat B."/>
            <person name="Kuo A."/>
            <person name="Liang C."/>
            <person name="Lipzen A."/>
            <person name="Lutzoni F."/>
            <person name="Magnuson J."/>
            <person name="Mondo S."/>
            <person name="Nolan M."/>
            <person name="Ohm R."/>
            <person name="Pangilinan J."/>
            <person name="Park H.-J."/>
            <person name="Ramirez L."/>
            <person name="Alfaro M."/>
            <person name="Sun H."/>
            <person name="Tritt A."/>
            <person name="Yoshinaga Y."/>
            <person name="Zwiers L.-H."/>
            <person name="Turgeon B."/>
            <person name="Goodwin S."/>
            <person name="Spatafora J."/>
            <person name="Crous P."/>
            <person name="Grigoriev I."/>
        </authorList>
    </citation>
    <scope>NUCLEOTIDE SEQUENCE</scope>
    <source>
        <strain evidence="2">CBS 627.86</strain>
    </source>
</reference>
<gene>
    <name evidence="2" type="ORF">BDV96DRAFT_654820</name>
</gene>
<dbReference type="AlphaFoldDB" id="A0A6A5YIU9"/>
<evidence type="ECO:0000256" key="1">
    <source>
        <dbReference type="SAM" id="MobiDB-lite"/>
    </source>
</evidence>